<reference evidence="1" key="1">
    <citation type="journal article" date="2021" name="Proc. Natl. Acad. Sci. U.S.A.">
        <title>A Catalog of Tens of Thousands of Viruses from Human Metagenomes Reveals Hidden Associations with Chronic Diseases.</title>
        <authorList>
            <person name="Tisza M.J."/>
            <person name="Buck C.B."/>
        </authorList>
    </citation>
    <scope>NUCLEOTIDE SEQUENCE</scope>
    <source>
        <strain evidence="1">CtDAq1</strain>
    </source>
</reference>
<protein>
    <submittedName>
        <fullName evidence="1">Helix-turn-helix domain protein</fullName>
    </submittedName>
</protein>
<dbReference type="EMBL" id="BK015733">
    <property type="protein sequence ID" value="DAE22421.1"/>
    <property type="molecule type" value="Genomic_DNA"/>
</dbReference>
<sequence>MSENCPIGSDYDHAAPWNQNMKKKQKITVVIEAFREVTSVLPEDYTTEEALESIRPVLEELKDQGWTIGESYIQI</sequence>
<accession>A0A8S5QUP6</accession>
<proteinExistence type="predicted"/>
<evidence type="ECO:0000313" key="1">
    <source>
        <dbReference type="EMBL" id="DAE22421.1"/>
    </source>
</evidence>
<organism evidence="1">
    <name type="scientific">CrAss-like virus sp. ctDAq1</name>
    <dbReference type="NCBI Taxonomy" id="2826822"/>
    <lineage>
        <taxon>Viruses</taxon>
        <taxon>Duplodnaviria</taxon>
        <taxon>Heunggongvirae</taxon>
        <taxon>Uroviricota</taxon>
        <taxon>Caudoviricetes</taxon>
        <taxon>Crassvirales</taxon>
    </lineage>
</organism>
<name>A0A8S5QUP6_9CAUD</name>